<keyword evidence="4" id="KW-0808">Transferase</keyword>
<feature type="transmembrane region" description="Helical" evidence="6">
    <location>
        <begin position="209"/>
        <end position="228"/>
    </location>
</feature>
<reference evidence="9 10" key="1">
    <citation type="journal article" date="2013" name="Int. J. Syst. Evol. Microbiol.">
        <title>Marinoscillum luteum sp. nov., isolated from marine sediment.</title>
        <authorList>
            <person name="Cha I.T."/>
            <person name="Park S.J."/>
            <person name="Kim S.J."/>
            <person name="Kim J.G."/>
            <person name="Jung M.Y."/>
            <person name="Shin K.S."/>
            <person name="Kwon K.K."/>
            <person name="Yang S.H."/>
            <person name="Seo Y.S."/>
            <person name="Rhee S.K."/>
        </authorList>
    </citation>
    <scope>NUCLEOTIDE SEQUENCE [LARGE SCALE GENOMIC DNA]</scope>
    <source>
        <strain evidence="9 10">KCTC 23939</strain>
    </source>
</reference>
<dbReference type="PANTHER" id="PTHR43304:SF1">
    <property type="entry name" value="PAC DOMAIN-CONTAINING PROTEIN"/>
    <property type="match status" value="1"/>
</dbReference>
<dbReference type="EMBL" id="JBIPKE010000012">
    <property type="protein sequence ID" value="MFH6982491.1"/>
    <property type="molecule type" value="Genomic_DNA"/>
</dbReference>
<dbReference type="SMART" id="SM00388">
    <property type="entry name" value="HisKA"/>
    <property type="match status" value="1"/>
</dbReference>
<evidence type="ECO:0000256" key="1">
    <source>
        <dbReference type="ARBA" id="ARBA00000085"/>
    </source>
</evidence>
<dbReference type="SMART" id="SM00086">
    <property type="entry name" value="PAC"/>
    <property type="match status" value="2"/>
</dbReference>
<feature type="transmembrane region" description="Helical" evidence="6">
    <location>
        <begin position="136"/>
        <end position="156"/>
    </location>
</feature>
<evidence type="ECO:0000256" key="5">
    <source>
        <dbReference type="ARBA" id="ARBA00022777"/>
    </source>
</evidence>
<dbReference type="InterPro" id="IPR000700">
    <property type="entry name" value="PAS-assoc_C"/>
</dbReference>
<accession>A0ABW7N4X0</accession>
<keyword evidence="9" id="KW-0067">ATP-binding</keyword>
<dbReference type="PRINTS" id="PR00344">
    <property type="entry name" value="BCTRLSENSOR"/>
</dbReference>
<dbReference type="PROSITE" id="PS50113">
    <property type="entry name" value="PAC"/>
    <property type="match status" value="2"/>
</dbReference>
<keyword evidence="6" id="KW-0812">Transmembrane</keyword>
<gene>
    <name evidence="9" type="ORF">ACHKAR_03530</name>
</gene>
<keyword evidence="10" id="KW-1185">Reference proteome</keyword>
<evidence type="ECO:0000259" key="7">
    <source>
        <dbReference type="PROSITE" id="PS50109"/>
    </source>
</evidence>
<dbReference type="InterPro" id="IPR013656">
    <property type="entry name" value="PAS_4"/>
</dbReference>
<dbReference type="InterPro" id="IPR013655">
    <property type="entry name" value="PAS_fold_3"/>
</dbReference>
<dbReference type="EC" id="2.7.13.3" evidence="2"/>
<dbReference type="Pfam" id="PF00512">
    <property type="entry name" value="HisKA"/>
    <property type="match status" value="1"/>
</dbReference>
<comment type="catalytic activity">
    <reaction evidence="1">
        <text>ATP + protein L-histidine = ADP + protein N-phospho-L-histidine.</text>
        <dbReference type="EC" id="2.7.13.3"/>
    </reaction>
</comment>
<dbReference type="CDD" id="cd00082">
    <property type="entry name" value="HisKA"/>
    <property type="match status" value="1"/>
</dbReference>
<dbReference type="InterPro" id="IPR005467">
    <property type="entry name" value="His_kinase_dom"/>
</dbReference>
<comment type="caution">
    <text evidence="9">The sequence shown here is derived from an EMBL/GenBank/DDBJ whole genome shotgun (WGS) entry which is preliminary data.</text>
</comment>
<dbReference type="InterPro" id="IPR035965">
    <property type="entry name" value="PAS-like_dom_sf"/>
</dbReference>
<dbReference type="SUPFAM" id="SSF55785">
    <property type="entry name" value="PYP-like sensor domain (PAS domain)"/>
    <property type="match status" value="2"/>
</dbReference>
<protein>
    <recommendedName>
        <fullName evidence="2">histidine kinase</fullName>
        <ecNumber evidence="2">2.7.13.3</ecNumber>
    </recommendedName>
</protein>
<proteinExistence type="predicted"/>
<keyword evidence="6" id="KW-0472">Membrane</keyword>
<sequence>MIYQFSLIYRSVSYLTILTALVVMYGWLRGIELVQIIVQSWPSMKFNTALCFFLLGGVLLCTYYRNKLFKILLGGVLLFVASISFIENLTDLEVGLDVLLVPGLMSAGTALCFALMGLAHLVIYADSVEWRKMSQYLLHCVTVISFFAMIGFVYGISGEGKLMFISSMAIHTSALFFLSSIASSLIHPSLGFTALLIGKKPGNLLAKRMFPLMGSLILVLGYLVIKYWETGEISPETGLTLFGMSILIIALTFISMIAMELNRTDIKRSEAVRALRDSNANLEKTVAERTALLKDKMELLNATTSAARIGTWEVDLEAGKVTWSEMTREIHEVPIDFEPDLTTGINFFKEGAHRSRIEATVQECIATGKPYDVELMIVTATGEDRWIRAIGTPILRDDKVIRLRGTFQDIDVRKRAEIKISEESIFLQTLIDNIPINIYTKDLLSRKTMINRSELELMGLEDSSTVIGKTDHELFPKESADISRKEDVEVMKTGIPILSRETSMDLGENNKHWFLTSKIPIKNSEGNVTGLLGVSVDITERKENEEKLKNYAILESKSAEMEQFAYVASHDLREPVLTIKNYLNILFEDYGEKLGEGSKRYSNTILNALNRMELLIGGLLDYARLSRQKDLEQVDLNEAVKNVLESLDSLIVNSQATIKVSKLPKIKGYPTEIELLFQNLITNGIKFHHPDRLPVVEIERKKYGNGWIFSVRDNGIGIEPEYIEEVFVMFKRLHSRRLYEGTGIGLSHCRKIVELHNGKIWVESEPGIGSVFYFTIDINE</sequence>
<evidence type="ECO:0000256" key="2">
    <source>
        <dbReference type="ARBA" id="ARBA00012438"/>
    </source>
</evidence>
<feature type="transmembrane region" description="Helical" evidence="6">
    <location>
        <begin position="98"/>
        <end position="124"/>
    </location>
</feature>
<feature type="transmembrane region" description="Helical" evidence="6">
    <location>
        <begin position="7"/>
        <end position="28"/>
    </location>
</feature>
<dbReference type="InterPro" id="IPR036890">
    <property type="entry name" value="HATPase_C_sf"/>
</dbReference>
<evidence type="ECO:0000259" key="8">
    <source>
        <dbReference type="PROSITE" id="PS50113"/>
    </source>
</evidence>
<dbReference type="Gene3D" id="1.10.287.130">
    <property type="match status" value="1"/>
</dbReference>
<feature type="domain" description="Histidine kinase" evidence="7">
    <location>
        <begin position="567"/>
        <end position="780"/>
    </location>
</feature>
<dbReference type="SUPFAM" id="SSF55874">
    <property type="entry name" value="ATPase domain of HSP90 chaperone/DNA topoisomerase II/histidine kinase"/>
    <property type="match status" value="1"/>
</dbReference>
<dbReference type="RefSeq" id="WP_395416188.1">
    <property type="nucleotide sequence ID" value="NZ_JBIPKE010000012.1"/>
</dbReference>
<evidence type="ECO:0000256" key="6">
    <source>
        <dbReference type="SAM" id="Phobius"/>
    </source>
</evidence>
<feature type="domain" description="PAC" evidence="8">
    <location>
        <begin position="498"/>
        <end position="550"/>
    </location>
</feature>
<feature type="transmembrane region" description="Helical" evidence="6">
    <location>
        <begin position="40"/>
        <end position="61"/>
    </location>
</feature>
<dbReference type="SMART" id="SM00387">
    <property type="entry name" value="HATPase_c"/>
    <property type="match status" value="1"/>
</dbReference>
<evidence type="ECO:0000256" key="4">
    <source>
        <dbReference type="ARBA" id="ARBA00022679"/>
    </source>
</evidence>
<dbReference type="Pfam" id="PF08447">
    <property type="entry name" value="PAS_3"/>
    <property type="match status" value="1"/>
</dbReference>
<dbReference type="Pfam" id="PF08448">
    <property type="entry name" value="PAS_4"/>
    <property type="match status" value="1"/>
</dbReference>
<feature type="transmembrane region" description="Helical" evidence="6">
    <location>
        <begin position="68"/>
        <end position="86"/>
    </location>
</feature>
<dbReference type="InterPro" id="IPR000014">
    <property type="entry name" value="PAS"/>
</dbReference>
<dbReference type="Gene3D" id="2.10.70.100">
    <property type="match status" value="1"/>
</dbReference>
<keyword evidence="3" id="KW-0597">Phosphoprotein</keyword>
<dbReference type="Proteomes" id="UP001610063">
    <property type="component" value="Unassembled WGS sequence"/>
</dbReference>
<dbReference type="NCBIfam" id="TIGR00229">
    <property type="entry name" value="sensory_box"/>
    <property type="match status" value="1"/>
</dbReference>
<dbReference type="Gene3D" id="3.30.565.10">
    <property type="entry name" value="Histidine kinase-like ATPase, C-terminal domain"/>
    <property type="match status" value="1"/>
</dbReference>
<dbReference type="InterPro" id="IPR036097">
    <property type="entry name" value="HisK_dim/P_sf"/>
</dbReference>
<evidence type="ECO:0000313" key="9">
    <source>
        <dbReference type="EMBL" id="MFH6982491.1"/>
    </source>
</evidence>
<keyword evidence="6" id="KW-1133">Transmembrane helix</keyword>
<dbReference type="PANTHER" id="PTHR43304">
    <property type="entry name" value="PHYTOCHROME-LIKE PROTEIN CPH1"/>
    <property type="match status" value="1"/>
</dbReference>
<feature type="domain" description="PAC" evidence="8">
    <location>
        <begin position="371"/>
        <end position="422"/>
    </location>
</feature>
<dbReference type="PROSITE" id="PS50109">
    <property type="entry name" value="HIS_KIN"/>
    <property type="match status" value="1"/>
</dbReference>
<keyword evidence="5" id="KW-0418">Kinase</keyword>
<organism evidence="9 10">
    <name type="scientific">Marinoscillum luteum</name>
    <dbReference type="NCBI Taxonomy" id="861051"/>
    <lineage>
        <taxon>Bacteria</taxon>
        <taxon>Pseudomonadati</taxon>
        <taxon>Bacteroidota</taxon>
        <taxon>Cytophagia</taxon>
        <taxon>Cytophagales</taxon>
        <taxon>Reichenbachiellaceae</taxon>
        <taxon>Marinoscillum</taxon>
    </lineage>
</organism>
<dbReference type="GO" id="GO:0005524">
    <property type="term" value="F:ATP binding"/>
    <property type="evidence" value="ECO:0007669"/>
    <property type="project" value="UniProtKB-KW"/>
</dbReference>
<dbReference type="InterPro" id="IPR003594">
    <property type="entry name" value="HATPase_dom"/>
</dbReference>
<dbReference type="InterPro" id="IPR004358">
    <property type="entry name" value="Sig_transdc_His_kin-like_C"/>
</dbReference>
<name>A0ABW7N4X0_9BACT</name>
<dbReference type="InterPro" id="IPR001610">
    <property type="entry name" value="PAC"/>
</dbReference>
<evidence type="ECO:0000256" key="3">
    <source>
        <dbReference type="ARBA" id="ARBA00022553"/>
    </source>
</evidence>
<dbReference type="InterPro" id="IPR003661">
    <property type="entry name" value="HisK_dim/P_dom"/>
</dbReference>
<dbReference type="Gene3D" id="3.30.450.20">
    <property type="entry name" value="PAS domain"/>
    <property type="match status" value="2"/>
</dbReference>
<dbReference type="Pfam" id="PF02518">
    <property type="entry name" value="HATPase_c"/>
    <property type="match status" value="1"/>
</dbReference>
<evidence type="ECO:0000313" key="10">
    <source>
        <dbReference type="Proteomes" id="UP001610063"/>
    </source>
</evidence>
<dbReference type="SUPFAM" id="SSF47384">
    <property type="entry name" value="Homodimeric domain of signal transducing histidine kinase"/>
    <property type="match status" value="1"/>
</dbReference>
<keyword evidence="9" id="KW-0547">Nucleotide-binding</keyword>
<dbReference type="InterPro" id="IPR052162">
    <property type="entry name" value="Sensor_kinase/Photoreceptor"/>
</dbReference>
<feature type="transmembrane region" description="Helical" evidence="6">
    <location>
        <begin position="240"/>
        <end position="259"/>
    </location>
</feature>